<evidence type="ECO:0000313" key="11">
    <source>
        <dbReference type="EMBL" id="SBT18297.1"/>
    </source>
</evidence>
<proteinExistence type="inferred from homology"/>
<dbReference type="AlphaFoldDB" id="A0A1C3JT48"/>
<comment type="similarity">
    <text evidence="2">Belongs to the TsaE family.</text>
</comment>
<evidence type="ECO:0000313" key="14">
    <source>
        <dbReference type="Proteomes" id="UP000092871"/>
    </source>
</evidence>
<dbReference type="Proteomes" id="UP000092871">
    <property type="component" value="Unassembled WGS sequence"/>
</dbReference>
<dbReference type="GO" id="GO:0046872">
    <property type="term" value="F:metal ion binding"/>
    <property type="evidence" value="ECO:0007669"/>
    <property type="project" value="UniProtKB-KW"/>
</dbReference>
<keyword evidence="4" id="KW-0963">Cytoplasm</keyword>
<dbReference type="InterPro" id="IPR003442">
    <property type="entry name" value="T6A_TsaE"/>
</dbReference>
<dbReference type="SUPFAM" id="SSF52540">
    <property type="entry name" value="P-loop containing nucleoside triphosphate hydrolases"/>
    <property type="match status" value="1"/>
</dbReference>
<accession>A0A1C3JT48</accession>
<evidence type="ECO:0000256" key="3">
    <source>
        <dbReference type="ARBA" id="ARBA00019010"/>
    </source>
</evidence>
<dbReference type="PANTHER" id="PTHR33540">
    <property type="entry name" value="TRNA THREONYLCARBAMOYLADENOSINE BIOSYNTHESIS PROTEIN TSAE"/>
    <property type="match status" value="1"/>
</dbReference>
<evidence type="ECO:0000256" key="4">
    <source>
        <dbReference type="ARBA" id="ARBA00022490"/>
    </source>
</evidence>
<organism evidence="11 14">
    <name type="scientific">Marinomonas gallaica</name>
    <dbReference type="NCBI Taxonomy" id="1806667"/>
    <lineage>
        <taxon>Bacteria</taxon>
        <taxon>Pseudomonadati</taxon>
        <taxon>Pseudomonadota</taxon>
        <taxon>Gammaproteobacteria</taxon>
        <taxon>Oceanospirillales</taxon>
        <taxon>Oceanospirillaceae</taxon>
        <taxon>Marinomonas</taxon>
    </lineage>
</organism>
<keyword evidence="6" id="KW-0479">Metal-binding</keyword>
<evidence type="ECO:0000256" key="8">
    <source>
        <dbReference type="ARBA" id="ARBA00022840"/>
    </source>
</evidence>
<keyword evidence="9" id="KW-0460">Magnesium</keyword>
<evidence type="ECO:0000256" key="9">
    <source>
        <dbReference type="ARBA" id="ARBA00022842"/>
    </source>
</evidence>
<evidence type="ECO:0000256" key="1">
    <source>
        <dbReference type="ARBA" id="ARBA00004496"/>
    </source>
</evidence>
<evidence type="ECO:0000256" key="2">
    <source>
        <dbReference type="ARBA" id="ARBA00007599"/>
    </source>
</evidence>
<dbReference type="Proteomes" id="UP000092840">
    <property type="component" value="Unassembled WGS sequence"/>
</dbReference>
<evidence type="ECO:0000256" key="10">
    <source>
        <dbReference type="ARBA" id="ARBA00032441"/>
    </source>
</evidence>
<dbReference type="NCBIfam" id="TIGR00150">
    <property type="entry name" value="T6A_YjeE"/>
    <property type="match status" value="1"/>
</dbReference>
<name>A0A1C3JT48_9GAMM</name>
<dbReference type="Gene3D" id="3.40.50.300">
    <property type="entry name" value="P-loop containing nucleotide triphosphate hydrolases"/>
    <property type="match status" value="1"/>
</dbReference>
<keyword evidence="13" id="KW-1185">Reference proteome</keyword>
<dbReference type="RefSeq" id="WP_083203032.1">
    <property type="nucleotide sequence ID" value="NZ_FLRA01000018.1"/>
</dbReference>
<evidence type="ECO:0000313" key="13">
    <source>
        <dbReference type="Proteomes" id="UP000092840"/>
    </source>
</evidence>
<keyword evidence="5" id="KW-0819">tRNA processing</keyword>
<evidence type="ECO:0000256" key="7">
    <source>
        <dbReference type="ARBA" id="ARBA00022741"/>
    </source>
</evidence>
<dbReference type="Pfam" id="PF02367">
    <property type="entry name" value="TsaE"/>
    <property type="match status" value="1"/>
</dbReference>
<reference evidence="12 13" key="2">
    <citation type="submission" date="2016-06" db="EMBL/GenBank/DDBJ databases">
        <authorList>
            <person name="Rodrigo-Torres L."/>
            <person name="Arahal D.R."/>
        </authorList>
    </citation>
    <scope>NUCLEOTIDE SEQUENCE [LARGE SCALE GENOMIC DNA]</scope>
    <source>
        <strain evidence="12 13">CECT 5116</strain>
    </source>
</reference>
<evidence type="ECO:0000256" key="5">
    <source>
        <dbReference type="ARBA" id="ARBA00022694"/>
    </source>
</evidence>
<dbReference type="InterPro" id="IPR027417">
    <property type="entry name" value="P-loop_NTPase"/>
</dbReference>
<keyword evidence="8" id="KW-0067">ATP-binding</keyword>
<dbReference type="EMBL" id="FLRA01000018">
    <property type="protein sequence ID" value="SBT18297.1"/>
    <property type="molecule type" value="Genomic_DNA"/>
</dbReference>
<dbReference type="GO" id="GO:0005737">
    <property type="term" value="C:cytoplasm"/>
    <property type="evidence" value="ECO:0007669"/>
    <property type="project" value="UniProtKB-SubCell"/>
</dbReference>
<dbReference type="GO" id="GO:0002949">
    <property type="term" value="P:tRNA threonylcarbamoyladenosine modification"/>
    <property type="evidence" value="ECO:0007669"/>
    <property type="project" value="InterPro"/>
</dbReference>
<protein>
    <recommendedName>
        <fullName evidence="3">tRNA threonylcarbamoyladenosine biosynthesis protein TsaE</fullName>
    </recommendedName>
    <alternativeName>
        <fullName evidence="10">t(6)A37 threonylcarbamoyladenosine biosynthesis protein TsaE</fullName>
    </alternativeName>
</protein>
<keyword evidence="7" id="KW-0547">Nucleotide-binding</keyword>
<gene>
    <name evidence="11" type="primary">tsaE</name>
    <name evidence="11" type="ORF">MGA5115_02419</name>
    <name evidence="12" type="ORF">MGA5116_02964</name>
</gene>
<dbReference type="EMBL" id="FLRB01000017">
    <property type="protein sequence ID" value="SBT22347.1"/>
    <property type="molecule type" value="Genomic_DNA"/>
</dbReference>
<evidence type="ECO:0000256" key="6">
    <source>
        <dbReference type="ARBA" id="ARBA00022723"/>
    </source>
</evidence>
<dbReference type="PANTHER" id="PTHR33540:SF2">
    <property type="entry name" value="TRNA THREONYLCARBAMOYLADENOSINE BIOSYNTHESIS PROTEIN TSAE"/>
    <property type="match status" value="1"/>
</dbReference>
<sequence>MLFEKEVFGEESMELFGENLSASLKSGGVVYLDGNLGMGKTTLVRGILRGLGYIGPVKSPTYTIVEPYEFENQDVFHFDLYRISNPEELEYMGIRDYFKDGALCLVEWAEMGEGVLPKPDLVVHLELIRHGRSVSIEPKTSYGFEAVAEISQRLAS</sequence>
<evidence type="ECO:0000313" key="12">
    <source>
        <dbReference type="EMBL" id="SBT22347.1"/>
    </source>
</evidence>
<dbReference type="OrthoDB" id="9800307at2"/>
<comment type="subcellular location">
    <subcellularLocation>
        <location evidence="1">Cytoplasm</location>
    </subcellularLocation>
</comment>
<dbReference type="GO" id="GO:0005524">
    <property type="term" value="F:ATP binding"/>
    <property type="evidence" value="ECO:0007669"/>
    <property type="project" value="UniProtKB-KW"/>
</dbReference>
<reference evidence="11 14" key="1">
    <citation type="submission" date="2016-06" db="EMBL/GenBank/DDBJ databases">
        <authorList>
            <person name="Kjaerup R.B."/>
            <person name="Dalgaard T.S."/>
            <person name="Juul-Madsen H.R."/>
        </authorList>
    </citation>
    <scope>NUCLEOTIDE SEQUENCE [LARGE SCALE GENOMIC DNA]</scope>
    <source>
        <strain evidence="11 14">CECT 5115</strain>
    </source>
</reference>